<proteinExistence type="inferred from homology"/>
<sequence length="242" mass="25890">MELMLFSNSTVKGRGYLEHAADVLAEYLGSARTLLFVPFAGADHEAYTALVADALRPYDVEVTGLHAAEDPLEAIERADLVFTGGGNTFRLVKELHERGLMGPLSRAVRSGTQYMGSSAGTNIAAPSLRTTNDMPIVQPPSFETLGLVPFQINPHYLDADPTSTHAGETRADRIREFHEENSLSVLGLREGTYLRVISDDGGTTSAWIGGDAVGTPAPGPAVLFRRGSGPEEVCGDVSSLFR</sequence>
<keyword evidence="3 5" id="KW-0378">Hydrolase</keyword>
<evidence type="ECO:0000313" key="5">
    <source>
        <dbReference type="EMBL" id="TDF90983.1"/>
    </source>
</evidence>
<name>A0A4R5K7B5_9MICC</name>
<dbReference type="GO" id="GO:0008236">
    <property type="term" value="F:serine-type peptidase activity"/>
    <property type="evidence" value="ECO:0007669"/>
    <property type="project" value="UniProtKB-KW"/>
</dbReference>
<dbReference type="Proteomes" id="UP000295511">
    <property type="component" value="Unassembled WGS sequence"/>
</dbReference>
<comment type="caution">
    <text evidence="5">The sequence shown here is derived from an EMBL/GenBank/DDBJ whole genome shotgun (WGS) entry which is preliminary data.</text>
</comment>
<keyword evidence="5" id="KW-0224">Dipeptidase</keyword>
<organism evidence="5 6">
    <name type="scientific">Arthrobacter terricola</name>
    <dbReference type="NCBI Taxonomy" id="2547396"/>
    <lineage>
        <taxon>Bacteria</taxon>
        <taxon>Bacillati</taxon>
        <taxon>Actinomycetota</taxon>
        <taxon>Actinomycetes</taxon>
        <taxon>Micrococcales</taxon>
        <taxon>Micrococcaceae</taxon>
        <taxon>Arthrobacter</taxon>
    </lineage>
</organism>
<dbReference type="Gene3D" id="3.40.50.880">
    <property type="match status" value="1"/>
</dbReference>
<evidence type="ECO:0000256" key="4">
    <source>
        <dbReference type="ARBA" id="ARBA00022825"/>
    </source>
</evidence>
<evidence type="ECO:0000256" key="3">
    <source>
        <dbReference type="ARBA" id="ARBA00022801"/>
    </source>
</evidence>
<dbReference type="EC" id="3.4.13.21" evidence="5"/>
<dbReference type="RefSeq" id="WP_133206363.1">
    <property type="nucleotide sequence ID" value="NZ_SMRU01000034.1"/>
</dbReference>
<dbReference type="NCBIfam" id="NF003642">
    <property type="entry name" value="PRK05282.1"/>
    <property type="match status" value="1"/>
</dbReference>
<reference evidence="5 6" key="1">
    <citation type="submission" date="2019-03" db="EMBL/GenBank/DDBJ databases">
        <title>Whole genome sequence of Arthrobacter sp JH1-1.</title>
        <authorList>
            <person name="Trinh H.N."/>
        </authorList>
    </citation>
    <scope>NUCLEOTIDE SEQUENCE [LARGE SCALE GENOMIC DNA]</scope>
    <source>
        <strain evidence="5 6">JH1-1</strain>
    </source>
</reference>
<dbReference type="GO" id="GO:0016805">
    <property type="term" value="F:dipeptidase activity"/>
    <property type="evidence" value="ECO:0007669"/>
    <property type="project" value="UniProtKB-KW"/>
</dbReference>
<dbReference type="AlphaFoldDB" id="A0A4R5K7B5"/>
<evidence type="ECO:0000313" key="6">
    <source>
        <dbReference type="Proteomes" id="UP000295511"/>
    </source>
</evidence>
<gene>
    <name evidence="5" type="primary">pepE</name>
    <name evidence="5" type="ORF">E1809_21840</name>
</gene>
<evidence type="ECO:0000256" key="1">
    <source>
        <dbReference type="ARBA" id="ARBA00006534"/>
    </source>
</evidence>
<dbReference type="SUPFAM" id="SSF52317">
    <property type="entry name" value="Class I glutamine amidotransferase-like"/>
    <property type="match status" value="1"/>
</dbReference>
<dbReference type="EMBL" id="SMRU01000034">
    <property type="protein sequence ID" value="TDF90983.1"/>
    <property type="molecule type" value="Genomic_DNA"/>
</dbReference>
<keyword evidence="4" id="KW-0720">Serine protease</keyword>
<dbReference type="InterPro" id="IPR005320">
    <property type="entry name" value="Peptidase_S51"/>
</dbReference>
<keyword evidence="6" id="KW-1185">Reference proteome</keyword>
<dbReference type="Pfam" id="PF03575">
    <property type="entry name" value="Peptidase_S51"/>
    <property type="match status" value="1"/>
</dbReference>
<protein>
    <submittedName>
        <fullName evidence="5">Dipeptidase PepE</fullName>
        <ecNumber evidence="5">3.4.13.21</ecNumber>
    </submittedName>
</protein>
<dbReference type="OrthoDB" id="3373764at2"/>
<keyword evidence="2" id="KW-0645">Protease</keyword>
<dbReference type="CDD" id="cd03146">
    <property type="entry name" value="GAT1_Peptidase_E"/>
    <property type="match status" value="1"/>
</dbReference>
<accession>A0A4R5K7B5</accession>
<dbReference type="PANTHER" id="PTHR20842">
    <property type="entry name" value="PROTEASE S51 ALPHA-ASPARTYL DIPEPTIDASE"/>
    <property type="match status" value="1"/>
</dbReference>
<dbReference type="GO" id="GO:0006508">
    <property type="term" value="P:proteolysis"/>
    <property type="evidence" value="ECO:0007669"/>
    <property type="project" value="UniProtKB-KW"/>
</dbReference>
<dbReference type="InterPro" id="IPR029062">
    <property type="entry name" value="Class_I_gatase-like"/>
</dbReference>
<comment type="similarity">
    <text evidence="1">Belongs to the peptidase S51 family.</text>
</comment>
<dbReference type="PANTHER" id="PTHR20842:SF0">
    <property type="entry name" value="ALPHA-ASPARTYL DIPEPTIDASE"/>
    <property type="match status" value="1"/>
</dbReference>
<evidence type="ECO:0000256" key="2">
    <source>
        <dbReference type="ARBA" id="ARBA00022670"/>
    </source>
</evidence>